<accession>A0AAX2M810</accession>
<evidence type="ECO:0000313" key="2">
    <source>
        <dbReference type="EMBL" id="SUX32627.1"/>
    </source>
</evidence>
<dbReference type="NCBIfam" id="TIGR03696">
    <property type="entry name" value="Rhs_assc_core"/>
    <property type="match status" value="1"/>
</dbReference>
<gene>
    <name evidence="2" type="primary">wapA_2</name>
    <name evidence="2" type="ORF">NCTC8684_01707</name>
</gene>
<dbReference type="Gene3D" id="2.180.10.10">
    <property type="entry name" value="RHS repeat-associated core"/>
    <property type="match status" value="1"/>
</dbReference>
<dbReference type="PANTHER" id="PTHR32305:SF15">
    <property type="entry name" value="PROTEIN RHSA-RELATED"/>
    <property type="match status" value="1"/>
</dbReference>
<feature type="region of interest" description="Disordered" evidence="1">
    <location>
        <begin position="665"/>
        <end position="695"/>
    </location>
</feature>
<proteinExistence type="predicted"/>
<protein>
    <submittedName>
        <fullName evidence="2">Cell wall-associated polypeptide CWBP200</fullName>
    </submittedName>
</protein>
<evidence type="ECO:0000256" key="1">
    <source>
        <dbReference type="SAM" id="MobiDB-lite"/>
    </source>
</evidence>
<dbReference type="EMBL" id="UIGR01000001">
    <property type="protein sequence ID" value="SUX32627.1"/>
    <property type="molecule type" value="Genomic_DNA"/>
</dbReference>
<dbReference type="InterPro" id="IPR050708">
    <property type="entry name" value="T6SS_VgrG/RHS"/>
</dbReference>
<sequence>MSSLDAIARLCRGTPTLEIRDNRGQPVRMLQYNRTPGNGMALDERVTRQTANALGQTDSQIDPRLFSAGSTRPNFRYGLSLSGQTLSSASVDAGERYQLMDIEGRPCWSLDSRGNQRQFHYDRLGRPSAVIEQESGSAEHISQYWQYGEDTAASSPGCNLRGQIVAHYDTAGVQRTTAYGLQGQPLVTTRQLLRTAEQASDWALSQQSQWAQQLSTPIYTTEWRHDALGAVCEQQDAQGNVQRFRYNVAGQLASCSLQRASESEPMPLRELDYTAAGQKRREKTGNNVVTDYQYEAQTQRLQRVTTRRPSGNGAPQLQDLVYAYDPVGNILSVTDESKDVRYFANQAVAVESRYEYDALYQLVSATGRESVGGQDLGGQPPVWRPFPNDPSQLVNYEERYVYDRGGNLTDLHHRGAGNYHRHMTVGEGSNRAQLGYEGGDVETGFDACGNLRRLSPGGQRLQWDGRNQLREVVLVERTENASDREVYQYGGDGMRVRKERSRLASGVNGREEVIYLPGLELRTRYAGEEAREAWAVIVSDTARVLHWEKGKPDELANDSVRYSLDNHLGSSVMELDDDGKLITAEEYYPYGGTACWLAKSEVEAKYKTVRYSGKERDETGLYDYGYRYYAPWLGRWLNPDPAGTVDGLNLYRMVRNNPGILRDIDGLSPKASRKSKVVTKSGDESQPSIQAGGGGSGSNISAGYFKSFFRNMFLPRKYKDALERLSGIVEMAKSISGVDAKIGDAEYISSQVKLISESNAENFHRIVDYIEAGHGPINYRLRGEVNSDELLEFKHEFSQLNDYHGLSFRSAYVTDSGADLLLEGRGEVFLDRGVQSASTQLCNALEWAETWSAESKEISAKRKILYVFDESFSMKNLASGEFADHVAMPPGNPMKLMATKEEGGMLYVYMSAPTKMPRRIYNVYSGESIPF</sequence>
<dbReference type="RefSeq" id="WP_115648411.1">
    <property type="nucleotide sequence ID" value="NZ_UFVO01000001.1"/>
</dbReference>
<dbReference type="AlphaFoldDB" id="A0AAX2M810"/>
<name>A0AAX2M810_CHRVL</name>
<reference evidence="2 3" key="1">
    <citation type="submission" date="2018-06" db="EMBL/GenBank/DDBJ databases">
        <authorList>
            <consortium name="Pathogen Informatics"/>
            <person name="Doyle S."/>
        </authorList>
    </citation>
    <scope>NUCLEOTIDE SEQUENCE [LARGE SCALE GENOMIC DNA]</scope>
    <source>
        <strain evidence="2 3">NCTC8684</strain>
    </source>
</reference>
<dbReference type="InterPro" id="IPR022385">
    <property type="entry name" value="Rhs_assc_core"/>
</dbReference>
<organism evidence="2 3">
    <name type="scientific">Chromobacterium violaceum</name>
    <dbReference type="NCBI Taxonomy" id="536"/>
    <lineage>
        <taxon>Bacteria</taxon>
        <taxon>Pseudomonadati</taxon>
        <taxon>Pseudomonadota</taxon>
        <taxon>Betaproteobacteria</taxon>
        <taxon>Neisseriales</taxon>
        <taxon>Chromobacteriaceae</taxon>
        <taxon>Chromobacterium</taxon>
    </lineage>
</organism>
<evidence type="ECO:0000313" key="3">
    <source>
        <dbReference type="Proteomes" id="UP000254029"/>
    </source>
</evidence>
<dbReference type="Proteomes" id="UP000254029">
    <property type="component" value="Unassembled WGS sequence"/>
</dbReference>
<dbReference type="PANTHER" id="PTHR32305">
    <property type="match status" value="1"/>
</dbReference>
<comment type="caution">
    <text evidence="2">The sequence shown here is derived from an EMBL/GenBank/DDBJ whole genome shotgun (WGS) entry which is preliminary data.</text>
</comment>